<feature type="binding site" evidence="1">
    <location>
        <position position="159"/>
    </location>
    <ligand>
        <name>K(+)</name>
        <dbReference type="ChEBI" id="CHEBI:29103"/>
    </ligand>
</feature>
<evidence type="ECO:0000259" key="2">
    <source>
        <dbReference type="PROSITE" id="PS51385"/>
    </source>
</evidence>
<sequence>MKTYTAAQMRQREQAAVDAGTSFEQLMENAGRAAAAELMRRLNIPGRALFVCGKGNNGGDALVMARIMQAQGWQADILFTAGDTLSELAETNRQRLRGLDGVAFIGTDEIEGRLKNGYAAIIDGIFGTGFTGALPANLAALCRLLNQASGYKTALDLPTGLNCDSGEADPDTFRADLTCTFAACKPAHHSAAGKALCGQTVCLDIGID</sequence>
<dbReference type="InterPro" id="IPR004443">
    <property type="entry name" value="YjeF_N_dom"/>
</dbReference>
<feature type="binding site" evidence="1">
    <location>
        <position position="156"/>
    </location>
    <ligand>
        <name>(6S)-NADPHX</name>
        <dbReference type="ChEBI" id="CHEBI:64076"/>
    </ligand>
</feature>
<keyword evidence="1" id="KW-0520">NAD</keyword>
<dbReference type="STRING" id="267212.GCA_001063965_00112"/>
<evidence type="ECO:0000313" key="4">
    <source>
        <dbReference type="Proteomes" id="UP000004105"/>
    </source>
</evidence>
<comment type="similarity">
    <text evidence="1">Belongs to the NnrE/AIBP family.</text>
</comment>
<feature type="binding site" evidence="1">
    <location>
        <position position="57"/>
    </location>
    <ligand>
        <name>K(+)</name>
        <dbReference type="ChEBI" id="CHEBI:29103"/>
    </ligand>
</feature>
<evidence type="ECO:0000256" key="1">
    <source>
        <dbReference type="HAMAP-Rule" id="MF_01966"/>
    </source>
</evidence>
<accession>F2BCU3</accession>
<dbReference type="GO" id="GO:0000166">
    <property type="term" value="F:nucleotide binding"/>
    <property type="evidence" value="ECO:0007669"/>
    <property type="project" value="UniProtKB-KW"/>
</dbReference>
<feature type="binding site" evidence="1">
    <location>
        <begin position="56"/>
        <end position="60"/>
    </location>
    <ligand>
        <name>(6S)-NADPHX</name>
        <dbReference type="ChEBI" id="CHEBI:64076"/>
    </ligand>
</feature>
<keyword evidence="1" id="KW-0479">Metal-binding</keyword>
<reference evidence="3 4" key="1">
    <citation type="submission" date="2011-02" db="EMBL/GenBank/DDBJ databases">
        <authorList>
            <person name="Muzny D."/>
            <person name="Qin X."/>
            <person name="Deng J."/>
            <person name="Jiang H."/>
            <person name="Liu Y."/>
            <person name="Qu J."/>
            <person name="Song X.-Z."/>
            <person name="Zhang L."/>
            <person name="Thornton R."/>
            <person name="Coyle M."/>
            <person name="Francisco L."/>
            <person name="Jackson L."/>
            <person name="Javaid M."/>
            <person name="Korchina V."/>
            <person name="Kovar C."/>
            <person name="Mata R."/>
            <person name="Mathew T."/>
            <person name="Ngo R."/>
            <person name="Nguyen L."/>
            <person name="Nguyen N."/>
            <person name="Okwuonu G."/>
            <person name="Ongeri F."/>
            <person name="Pham C."/>
            <person name="Simmons D."/>
            <person name="Wilczek-Boney K."/>
            <person name="Hale W."/>
            <person name="Jakkamsetti A."/>
            <person name="Pham P."/>
            <person name="Ruth R."/>
            <person name="San Lucas F."/>
            <person name="Warren J."/>
            <person name="Zhang J."/>
            <person name="Zhao Z."/>
            <person name="Zhou C."/>
            <person name="Zhu D."/>
            <person name="Lee S."/>
            <person name="Bess C."/>
            <person name="Blankenburg K."/>
            <person name="Forbes L."/>
            <person name="Fu Q."/>
            <person name="Gubbala S."/>
            <person name="Hirani K."/>
            <person name="Jayaseelan J.C."/>
            <person name="Lara F."/>
            <person name="Munidasa M."/>
            <person name="Palculict T."/>
            <person name="Patil S."/>
            <person name="Pu L.-L."/>
            <person name="Saada N."/>
            <person name="Tang L."/>
            <person name="Weissenberger G."/>
            <person name="Zhu Y."/>
            <person name="Hemphill L."/>
            <person name="Shang Y."/>
            <person name="Youmans B."/>
            <person name="Ayvaz T."/>
            <person name="Ross M."/>
            <person name="Santibanez J."/>
            <person name="Aqrawi P."/>
            <person name="Gross S."/>
            <person name="Joshi V."/>
            <person name="Fowler G."/>
            <person name="Nazareth L."/>
            <person name="Reid J."/>
            <person name="Worley K."/>
            <person name="Petrosino J."/>
            <person name="Highlander S."/>
            <person name="Gibbs R."/>
        </authorList>
    </citation>
    <scope>NUCLEOTIDE SEQUENCE [LARGE SCALE GENOMIC DNA]</scope>
    <source>
        <strain evidence="3 4">ATCC BAA-1200</strain>
    </source>
</reference>
<keyword evidence="4" id="KW-1185">Reference proteome</keyword>
<evidence type="ECO:0000313" key="3">
    <source>
        <dbReference type="EMBL" id="EGF10692.1"/>
    </source>
</evidence>
<dbReference type="EMBL" id="AFAY01000031">
    <property type="protein sequence ID" value="EGF10692.1"/>
    <property type="molecule type" value="Genomic_DNA"/>
</dbReference>
<organism evidence="3 4">
    <name type="scientific">Neisseria bacilliformis ATCC BAA-1200</name>
    <dbReference type="NCBI Taxonomy" id="888742"/>
    <lineage>
        <taxon>Bacteria</taxon>
        <taxon>Pseudomonadati</taxon>
        <taxon>Pseudomonadota</taxon>
        <taxon>Betaproteobacteria</taxon>
        <taxon>Neisseriales</taxon>
        <taxon>Neisseriaceae</taxon>
        <taxon>Neisseria</taxon>
    </lineage>
</organism>
<dbReference type="HOGENOM" id="CLU_024853_0_1_4"/>
<dbReference type="InterPro" id="IPR036652">
    <property type="entry name" value="YjeF_N_dom_sf"/>
</dbReference>
<feature type="binding site" evidence="1">
    <location>
        <position position="123"/>
    </location>
    <ligand>
        <name>K(+)</name>
        <dbReference type="ChEBI" id="CHEBI:29103"/>
    </ligand>
</feature>
<keyword evidence="1" id="KW-0521">NADP</keyword>
<dbReference type="HAMAP" id="MF_01966">
    <property type="entry name" value="NADHX_epimerase"/>
    <property type="match status" value="1"/>
</dbReference>
<comment type="catalytic activity">
    <reaction evidence="1">
        <text>(6R)-NADPHX = (6S)-NADPHX</text>
        <dbReference type="Rhea" id="RHEA:32227"/>
        <dbReference type="ChEBI" id="CHEBI:64076"/>
        <dbReference type="ChEBI" id="CHEBI:64077"/>
        <dbReference type="EC" id="5.1.99.6"/>
    </reaction>
</comment>
<dbReference type="Gene3D" id="3.40.50.10260">
    <property type="entry name" value="YjeF N-terminal domain"/>
    <property type="match status" value="1"/>
</dbReference>
<gene>
    <name evidence="1" type="primary">nnrE</name>
    <name evidence="3" type="ORF">HMPREF9123_1573</name>
</gene>
<comment type="caution">
    <text evidence="1">Lacks conserved residue(s) required for the propagation of feature annotation.</text>
</comment>
<name>F2BCU3_9NEIS</name>
<dbReference type="Pfam" id="PF03853">
    <property type="entry name" value="YjeF_N"/>
    <property type="match status" value="1"/>
</dbReference>
<comment type="caution">
    <text evidence="3">The sequence shown here is derived from an EMBL/GenBank/DDBJ whole genome shotgun (WGS) entry which is preliminary data.</text>
</comment>
<dbReference type="SUPFAM" id="SSF64153">
    <property type="entry name" value="YjeF N-terminal domain-like"/>
    <property type="match status" value="1"/>
</dbReference>
<dbReference type="NCBIfam" id="TIGR00197">
    <property type="entry name" value="yjeF_nterm"/>
    <property type="match status" value="1"/>
</dbReference>
<dbReference type="GO" id="GO:0046872">
    <property type="term" value="F:metal ion binding"/>
    <property type="evidence" value="ECO:0007669"/>
    <property type="project" value="UniProtKB-KW"/>
</dbReference>
<comment type="function">
    <text evidence="1">Catalyzes the epimerization of the S- and R-forms of NAD(P)HX, a damaged form of NAD(P)H that is a result of enzymatic or heat-dependent hydration. This is a prerequisite for the S-specific NAD(P)H-hydrate dehydratase to allow the repair of both epimers of NAD(P)HX.</text>
</comment>
<keyword evidence="1" id="KW-0547">Nucleotide-binding</keyword>
<keyword evidence="1" id="KW-0630">Potassium</keyword>
<proteinExistence type="inferred from homology"/>
<dbReference type="Proteomes" id="UP000004105">
    <property type="component" value="Unassembled WGS sequence"/>
</dbReference>
<dbReference type="EC" id="5.1.99.6" evidence="1"/>
<dbReference type="RefSeq" id="WP_007342580.1">
    <property type="nucleotide sequence ID" value="NZ_GL878494.1"/>
</dbReference>
<keyword evidence="1" id="KW-0413">Isomerase</keyword>
<dbReference type="OrthoDB" id="9806925at2"/>
<dbReference type="AlphaFoldDB" id="F2BCU3"/>
<protein>
    <recommendedName>
        <fullName evidence="1">NAD(P)H-hydrate epimerase</fullName>
        <ecNumber evidence="1">5.1.99.6</ecNumber>
    </recommendedName>
    <alternativeName>
        <fullName evidence="1">NAD(P)HX epimerase</fullName>
    </alternativeName>
</protein>
<feature type="domain" description="YjeF N-terminal" evidence="2">
    <location>
        <begin position="9"/>
        <end position="208"/>
    </location>
</feature>
<comment type="cofactor">
    <cofactor evidence="1">
        <name>K(+)</name>
        <dbReference type="ChEBI" id="CHEBI:29103"/>
    </cofactor>
    <text evidence="1">Binds 1 potassium ion per subunit.</text>
</comment>
<dbReference type="GO" id="GO:0052856">
    <property type="term" value="F:NAD(P)HX epimerase activity"/>
    <property type="evidence" value="ECO:0007669"/>
    <property type="project" value="UniProtKB-UniRule"/>
</dbReference>
<dbReference type="PROSITE" id="PS51385">
    <property type="entry name" value="YJEF_N"/>
    <property type="match status" value="1"/>
</dbReference>
<feature type="binding site" evidence="1">
    <location>
        <begin position="127"/>
        <end position="133"/>
    </location>
    <ligand>
        <name>(6S)-NADPHX</name>
        <dbReference type="ChEBI" id="CHEBI:64076"/>
    </ligand>
</feature>
<comment type="catalytic activity">
    <reaction evidence="1">
        <text>(6R)-NADHX = (6S)-NADHX</text>
        <dbReference type="Rhea" id="RHEA:32215"/>
        <dbReference type="ChEBI" id="CHEBI:64074"/>
        <dbReference type="ChEBI" id="CHEBI:64075"/>
        <dbReference type="EC" id="5.1.99.6"/>
    </reaction>
</comment>